<feature type="compositionally biased region" description="Low complexity" evidence="8">
    <location>
        <begin position="581"/>
        <end position="591"/>
    </location>
</feature>
<evidence type="ECO:0000256" key="7">
    <source>
        <dbReference type="RuleBase" id="RU361133"/>
    </source>
</evidence>
<feature type="domain" description="PI-PLC Y-box" evidence="9">
    <location>
        <begin position="623"/>
        <end position="740"/>
    </location>
</feature>
<dbReference type="SMART" id="SM00239">
    <property type="entry name" value="C2"/>
    <property type="match status" value="1"/>
</dbReference>
<keyword evidence="12" id="KW-1185">Reference proteome</keyword>
<dbReference type="SUPFAM" id="SSF49562">
    <property type="entry name" value="C2 domain (Calcium/lipid-binding domain, CaLB)"/>
    <property type="match status" value="1"/>
</dbReference>
<dbReference type="InterPro" id="IPR000909">
    <property type="entry name" value="PLipase_C_PInositol-sp_X_dom"/>
</dbReference>
<dbReference type="InterPro" id="IPR035892">
    <property type="entry name" value="C2_domain_sf"/>
</dbReference>
<dbReference type="InterPro" id="IPR037755">
    <property type="entry name" value="Plc1_PH"/>
</dbReference>
<dbReference type="SUPFAM" id="SSF50729">
    <property type="entry name" value="PH domain-like"/>
    <property type="match status" value="1"/>
</dbReference>
<dbReference type="PRINTS" id="PR00390">
    <property type="entry name" value="PHPHLIPASEC"/>
</dbReference>
<dbReference type="Pfam" id="PF00388">
    <property type="entry name" value="PI-PLC-X"/>
    <property type="match status" value="1"/>
</dbReference>
<feature type="compositionally biased region" description="Polar residues" evidence="8">
    <location>
        <begin position="42"/>
        <end position="56"/>
    </location>
</feature>
<dbReference type="SMART" id="SM00149">
    <property type="entry name" value="PLCYc"/>
    <property type="match status" value="1"/>
</dbReference>
<dbReference type="FunCoup" id="K0KL98">
    <property type="interactions" value="346"/>
</dbReference>
<evidence type="ECO:0000259" key="9">
    <source>
        <dbReference type="PROSITE" id="PS50008"/>
    </source>
</evidence>
<feature type="region of interest" description="Disordered" evidence="8">
    <location>
        <begin position="574"/>
        <end position="602"/>
    </location>
</feature>
<dbReference type="SUPFAM" id="SSF51695">
    <property type="entry name" value="PLC-like phosphodiesterases"/>
    <property type="match status" value="1"/>
</dbReference>
<keyword evidence="2 7" id="KW-0378">Hydrolase</keyword>
<dbReference type="InterPro" id="IPR002048">
    <property type="entry name" value="EF_hand_dom"/>
</dbReference>
<proteinExistence type="predicted"/>
<name>K0KL98_WICCF</name>
<dbReference type="PROSITE" id="PS50222">
    <property type="entry name" value="EF_HAND_2"/>
    <property type="match status" value="1"/>
</dbReference>
<evidence type="ECO:0000256" key="2">
    <source>
        <dbReference type="ARBA" id="ARBA00022801"/>
    </source>
</evidence>
<dbReference type="eggNOG" id="KOG0169">
    <property type="taxonomic scope" value="Eukaryota"/>
</dbReference>
<dbReference type="PANTHER" id="PTHR10336">
    <property type="entry name" value="PHOSPHOINOSITIDE-SPECIFIC PHOSPHOLIPASE C FAMILY PROTEIN"/>
    <property type="match status" value="1"/>
</dbReference>
<evidence type="ECO:0000256" key="1">
    <source>
        <dbReference type="ARBA" id="ARBA00001195"/>
    </source>
</evidence>
<dbReference type="PANTHER" id="PTHR10336:SF36">
    <property type="entry name" value="1-PHOSPHATIDYLINOSITOL 4,5-BISPHOSPHATE PHOSPHODIESTERASE BETA-4"/>
    <property type="match status" value="1"/>
</dbReference>
<dbReference type="CDD" id="cd16207">
    <property type="entry name" value="EFh_ScPlc1p_like"/>
    <property type="match status" value="1"/>
</dbReference>
<gene>
    <name evidence="11" type="ORF">BN7_5612</name>
</gene>
<dbReference type="Gene3D" id="3.20.20.190">
    <property type="entry name" value="Phosphatidylinositol (PI) phosphodiesterase"/>
    <property type="match status" value="1"/>
</dbReference>
<dbReference type="PROSITE" id="PS50008">
    <property type="entry name" value="PIPLC_Y_DOMAIN"/>
    <property type="match status" value="1"/>
</dbReference>
<evidence type="ECO:0000259" key="10">
    <source>
        <dbReference type="PROSITE" id="PS50222"/>
    </source>
</evidence>
<dbReference type="GO" id="GO:0051209">
    <property type="term" value="P:release of sequestered calcium ion into cytosol"/>
    <property type="evidence" value="ECO:0007669"/>
    <property type="project" value="TreeGrafter"/>
</dbReference>
<dbReference type="CDD" id="cd08598">
    <property type="entry name" value="PI-PLC1c_yeast"/>
    <property type="match status" value="1"/>
</dbReference>
<evidence type="ECO:0000256" key="4">
    <source>
        <dbReference type="ARBA" id="ARBA00023098"/>
    </source>
</evidence>
<evidence type="ECO:0000256" key="5">
    <source>
        <dbReference type="ARBA" id="ARBA00023224"/>
    </source>
</evidence>
<dbReference type="SMART" id="SM00148">
    <property type="entry name" value="PLCXc"/>
    <property type="match status" value="1"/>
</dbReference>
<dbReference type="EC" id="3.1.4.11" evidence="7"/>
<dbReference type="STRING" id="1206466.K0KL98"/>
<dbReference type="Gene3D" id="1.10.238.10">
    <property type="entry name" value="EF-hand"/>
    <property type="match status" value="2"/>
</dbReference>
<dbReference type="GO" id="GO:0048015">
    <property type="term" value="P:phosphatidylinositol-mediated signaling"/>
    <property type="evidence" value="ECO:0007669"/>
    <property type="project" value="TreeGrafter"/>
</dbReference>
<dbReference type="InterPro" id="IPR000008">
    <property type="entry name" value="C2_dom"/>
</dbReference>
<dbReference type="InterPro" id="IPR011992">
    <property type="entry name" value="EF-hand-dom_pair"/>
</dbReference>
<dbReference type="InterPro" id="IPR017946">
    <property type="entry name" value="PLC-like_Pdiesterase_TIM-brl"/>
</dbReference>
<dbReference type="HOGENOM" id="CLU_002738_1_2_1"/>
<evidence type="ECO:0000256" key="3">
    <source>
        <dbReference type="ARBA" id="ARBA00022963"/>
    </source>
</evidence>
<dbReference type="GO" id="GO:0016042">
    <property type="term" value="P:lipid catabolic process"/>
    <property type="evidence" value="ECO:0007669"/>
    <property type="project" value="UniProtKB-KW"/>
</dbReference>
<feature type="compositionally biased region" description="Low complexity" evidence="8">
    <location>
        <begin position="28"/>
        <end position="41"/>
    </location>
</feature>
<dbReference type="InterPro" id="IPR001192">
    <property type="entry name" value="PI-PLC_fam"/>
</dbReference>
<comment type="function">
    <text evidence="6">The production of the second messenger molecules diacylglycerol (DAG) and inositol 1,4,5-trisphosphate (IP3) is mediated by activated phosphatidylinositol-specific phospholipase C enzymes.</text>
</comment>
<evidence type="ECO:0000256" key="8">
    <source>
        <dbReference type="SAM" id="MobiDB-lite"/>
    </source>
</evidence>
<dbReference type="CDD" id="cd00275">
    <property type="entry name" value="C2_PLC_like"/>
    <property type="match status" value="1"/>
</dbReference>
<protein>
    <recommendedName>
        <fullName evidence="7">Phosphoinositide phospholipase C</fullName>
        <ecNumber evidence="7">3.1.4.11</ecNumber>
    </recommendedName>
</protein>
<dbReference type="Pfam" id="PF00387">
    <property type="entry name" value="PI-PLC-Y"/>
    <property type="match status" value="1"/>
</dbReference>
<evidence type="ECO:0000313" key="11">
    <source>
        <dbReference type="EMBL" id="CCH46025.1"/>
    </source>
</evidence>
<reference evidence="11 12" key="1">
    <citation type="journal article" date="2012" name="Eukaryot. Cell">
        <title>Draft genome sequence of Wickerhamomyces ciferrii NRRL Y-1031 F-60-10.</title>
        <authorList>
            <person name="Schneider J."/>
            <person name="Andrea H."/>
            <person name="Blom J."/>
            <person name="Jaenicke S."/>
            <person name="Ruckert C."/>
            <person name="Schorsch C."/>
            <person name="Szczepanowski R."/>
            <person name="Farwick M."/>
            <person name="Goesmann A."/>
            <person name="Puhler A."/>
            <person name="Schaffer S."/>
            <person name="Tauch A."/>
            <person name="Kohler T."/>
            <person name="Brinkrolf K."/>
        </authorList>
    </citation>
    <scope>NUCLEOTIDE SEQUENCE [LARGE SCALE GENOMIC DNA]</scope>
    <source>
        <strain evidence="12">ATCC 14091 / BCRC 22168 / CBS 111 / JCM 3599 / NBRC 0793 / NRRL Y-1031 F-60-10</strain>
    </source>
</reference>
<dbReference type="GO" id="GO:0005509">
    <property type="term" value="F:calcium ion binding"/>
    <property type="evidence" value="ECO:0007669"/>
    <property type="project" value="InterPro"/>
</dbReference>
<dbReference type="PROSITE" id="PS50007">
    <property type="entry name" value="PIPLC_X_DOMAIN"/>
    <property type="match status" value="1"/>
</dbReference>
<dbReference type="InParanoid" id="K0KL98"/>
<dbReference type="EMBL" id="CAIF01000222">
    <property type="protein sequence ID" value="CCH46025.1"/>
    <property type="molecule type" value="Genomic_DNA"/>
</dbReference>
<keyword evidence="4 7" id="KW-0443">Lipid metabolism</keyword>
<sequence length="898" mass="102899">MSQLKTSTPPPPNSAIDIKSNGSEEYESVFSSQLERSSSSSLTNHYSRLRSNSLSVPNEKPTDLNPAPNKLSNSLSPVISPMKKVLNNEGLKNLIKKTNIKLGFSEEPKHELTDGPLTKTFEDMTTDSRMASDEDLNMDVLHLSDSNGEIVLESPEIPEVLVKGLPLLKITHKKKVQRIFKVDLDTAMVVWNNKTTSRMLLDNIKQIKVMDDAKNYREEYKVSKEFTNRWATVIYTDNSTNKLKALHVLSLTSKDLEIFVGTLKKLVSRRRELMKHLSIPGENFANIHWKNYVSKDTKEKHLLSFDDVLKLTKRLHINCDESHLFQIFRGNDTDRKGALNFEEFQSFVKCLKVRPEVLAIFNTATGGKEVMDLACFMKFIKEVQFQDDSLSYIEKLFNRFSGDDQYMRIDDFTNYITSSYLSPTKQEPEDYNRPFNEYFISSSHNTYLLGRQVGGQSSIEGYTKALQRGCRSIEVDIWDGDKGPVVSHGHTFTSSIPVGDVFETIRKYAFIITPFPLFISLEIHCKPEYQKIVVQLMHEKFGEVLITKPLMTNYFNLPSPMELKHKVLVKVKRSMREDSRTSGNSSSSFSSTACDETTSGDELHKNTKPIKKKKVHYKVIPELSALGVYALGYKFTNFSLPESKTINHIFSFSENSTNSMIKDSDKKYLIEKHNRKYLMRVYPSAIRYNSTNFNPINYWNLGTQMVATNWQTYDLGQQVNEAMFNVGSKTGYKLKPQGLRNTNQKFKLIKHVDQFLKFSIEILSGQLLPRPTELKPEESLSPYVVFEMIEPNLVSNLQITDFTTNEHFSSSTGSYATKAVISNGFNPIWNTKFEAKIKDLSGLNFFRLMVKTGDIPFAVYCFKLDNLNQGYRQIPLYDLRGEEYIFSTLFIHVSYESC</sequence>
<keyword evidence="5" id="KW-0807">Transducer</keyword>
<feature type="region of interest" description="Disordered" evidence="8">
    <location>
        <begin position="1"/>
        <end position="75"/>
    </location>
</feature>
<comment type="catalytic activity">
    <reaction evidence="1 7">
        <text>a 1,2-diacyl-sn-glycero-3-phospho-(1D-myo-inositol-4,5-bisphosphate) + H2O = 1D-myo-inositol 1,4,5-trisphosphate + a 1,2-diacyl-sn-glycerol + H(+)</text>
        <dbReference type="Rhea" id="RHEA:33179"/>
        <dbReference type="ChEBI" id="CHEBI:15377"/>
        <dbReference type="ChEBI" id="CHEBI:15378"/>
        <dbReference type="ChEBI" id="CHEBI:17815"/>
        <dbReference type="ChEBI" id="CHEBI:58456"/>
        <dbReference type="ChEBI" id="CHEBI:203600"/>
        <dbReference type="EC" id="3.1.4.11"/>
    </reaction>
</comment>
<dbReference type="GO" id="GO:0004435">
    <property type="term" value="F:phosphatidylinositol-4,5-bisphosphate phospholipase C activity"/>
    <property type="evidence" value="ECO:0007669"/>
    <property type="project" value="UniProtKB-EC"/>
</dbReference>
<evidence type="ECO:0000313" key="12">
    <source>
        <dbReference type="Proteomes" id="UP000009328"/>
    </source>
</evidence>
<dbReference type="FunFam" id="3.20.20.190:FF:000039">
    <property type="entry name" value="Phosphoinositide phospholipase C"/>
    <property type="match status" value="1"/>
</dbReference>
<dbReference type="InterPro" id="IPR011993">
    <property type="entry name" value="PH-like_dom_sf"/>
</dbReference>
<dbReference type="InterPro" id="IPR001711">
    <property type="entry name" value="PLipase_C_Pinositol-sp_Y"/>
</dbReference>
<accession>K0KL98</accession>
<dbReference type="Gene3D" id="2.30.29.30">
    <property type="entry name" value="Pleckstrin-homology domain (PH domain)/Phosphotyrosine-binding domain (PTB)"/>
    <property type="match status" value="1"/>
</dbReference>
<organism evidence="11 12">
    <name type="scientific">Wickerhamomyces ciferrii (strain ATCC 14091 / BCRC 22168 / CBS 111 / JCM 3599 / NBRC 0793 / NRRL Y-1031 F-60-10)</name>
    <name type="common">Yeast</name>
    <name type="synonym">Pichia ciferrii</name>
    <dbReference type="NCBI Taxonomy" id="1206466"/>
    <lineage>
        <taxon>Eukaryota</taxon>
        <taxon>Fungi</taxon>
        <taxon>Dikarya</taxon>
        <taxon>Ascomycota</taxon>
        <taxon>Saccharomycotina</taxon>
        <taxon>Saccharomycetes</taxon>
        <taxon>Phaffomycetales</taxon>
        <taxon>Wickerhamomycetaceae</taxon>
        <taxon>Wickerhamomyces</taxon>
    </lineage>
</organism>
<evidence type="ECO:0000256" key="6">
    <source>
        <dbReference type="ARBA" id="ARBA00059664"/>
    </source>
</evidence>
<dbReference type="Gene3D" id="2.60.40.150">
    <property type="entry name" value="C2 domain"/>
    <property type="match status" value="1"/>
</dbReference>
<keyword evidence="3 7" id="KW-0442">Lipid degradation</keyword>
<feature type="domain" description="EF-hand" evidence="10">
    <location>
        <begin position="319"/>
        <end position="354"/>
    </location>
</feature>
<dbReference type="SUPFAM" id="SSF47473">
    <property type="entry name" value="EF-hand"/>
    <property type="match status" value="1"/>
</dbReference>
<dbReference type="AlphaFoldDB" id="K0KL98"/>
<comment type="caution">
    <text evidence="11">The sequence shown here is derived from an EMBL/GenBank/DDBJ whole genome shotgun (WGS) entry which is preliminary data.</text>
</comment>
<dbReference type="Proteomes" id="UP000009328">
    <property type="component" value="Unassembled WGS sequence"/>
</dbReference>
<dbReference type="CDD" id="cd13360">
    <property type="entry name" value="PH_PLC_fungal"/>
    <property type="match status" value="1"/>
</dbReference>